<dbReference type="EMBL" id="SRLO01000300">
    <property type="protein sequence ID" value="TNN62165.1"/>
    <property type="molecule type" value="Genomic_DNA"/>
</dbReference>
<reference evidence="1 2" key="1">
    <citation type="submission" date="2019-03" db="EMBL/GenBank/DDBJ databases">
        <title>First draft genome of Liparis tanakae, snailfish: a comprehensive survey of snailfish specific genes.</title>
        <authorList>
            <person name="Kim W."/>
            <person name="Song I."/>
            <person name="Jeong J.-H."/>
            <person name="Kim D."/>
            <person name="Kim S."/>
            <person name="Ryu S."/>
            <person name="Song J.Y."/>
            <person name="Lee S.K."/>
        </authorList>
    </citation>
    <scope>NUCLEOTIDE SEQUENCE [LARGE SCALE GENOMIC DNA]</scope>
    <source>
        <tissue evidence="1">Muscle</tissue>
    </source>
</reference>
<dbReference type="AlphaFoldDB" id="A0A4Z2HA72"/>
<name>A0A4Z2HA72_9TELE</name>
<dbReference type="Proteomes" id="UP000314294">
    <property type="component" value="Unassembled WGS sequence"/>
</dbReference>
<evidence type="ECO:0000313" key="2">
    <source>
        <dbReference type="Proteomes" id="UP000314294"/>
    </source>
</evidence>
<gene>
    <name evidence="1" type="ORF">EYF80_027655</name>
</gene>
<accession>A0A4Z2HA72</accession>
<comment type="caution">
    <text evidence="1">The sequence shown here is derived from an EMBL/GenBank/DDBJ whole genome shotgun (WGS) entry which is preliminary data.</text>
</comment>
<proteinExistence type="predicted"/>
<sequence>MRVIVEKDPPPDTSLSGRSVLREAELAGTLKMSSRSPEVWAAVGVFPRSTCRKEKDGEKLGKFSPGKSR</sequence>
<evidence type="ECO:0000313" key="1">
    <source>
        <dbReference type="EMBL" id="TNN62165.1"/>
    </source>
</evidence>
<organism evidence="1 2">
    <name type="scientific">Liparis tanakae</name>
    <name type="common">Tanaka's snailfish</name>
    <dbReference type="NCBI Taxonomy" id="230148"/>
    <lineage>
        <taxon>Eukaryota</taxon>
        <taxon>Metazoa</taxon>
        <taxon>Chordata</taxon>
        <taxon>Craniata</taxon>
        <taxon>Vertebrata</taxon>
        <taxon>Euteleostomi</taxon>
        <taxon>Actinopterygii</taxon>
        <taxon>Neopterygii</taxon>
        <taxon>Teleostei</taxon>
        <taxon>Neoteleostei</taxon>
        <taxon>Acanthomorphata</taxon>
        <taxon>Eupercaria</taxon>
        <taxon>Perciformes</taxon>
        <taxon>Cottioidei</taxon>
        <taxon>Cottales</taxon>
        <taxon>Liparidae</taxon>
        <taxon>Liparis</taxon>
    </lineage>
</organism>
<protein>
    <submittedName>
        <fullName evidence="1">Uncharacterized protein</fullName>
    </submittedName>
</protein>
<keyword evidence="2" id="KW-1185">Reference proteome</keyword>